<keyword evidence="1" id="KW-0433">Leucine-rich repeat</keyword>
<organism evidence="4 5">
    <name type="scientific">Albula goreensis</name>
    <dbReference type="NCBI Taxonomy" id="1534307"/>
    <lineage>
        <taxon>Eukaryota</taxon>
        <taxon>Metazoa</taxon>
        <taxon>Chordata</taxon>
        <taxon>Craniata</taxon>
        <taxon>Vertebrata</taxon>
        <taxon>Euteleostomi</taxon>
        <taxon>Actinopterygii</taxon>
        <taxon>Neopterygii</taxon>
        <taxon>Teleostei</taxon>
        <taxon>Albuliformes</taxon>
        <taxon>Albulidae</taxon>
        <taxon>Albula</taxon>
    </lineage>
</organism>
<dbReference type="SUPFAM" id="SSF52075">
    <property type="entry name" value="Outer arm dynein light chain 1"/>
    <property type="match status" value="2"/>
</dbReference>
<dbReference type="EMBL" id="JAERUA010000009">
    <property type="protein sequence ID" value="KAI1895359.1"/>
    <property type="molecule type" value="Genomic_DNA"/>
</dbReference>
<evidence type="ECO:0008006" key="6">
    <source>
        <dbReference type="Google" id="ProtNLM"/>
    </source>
</evidence>
<keyword evidence="2" id="KW-0677">Repeat</keyword>
<dbReference type="Pfam" id="PF13855">
    <property type="entry name" value="LRR_8"/>
    <property type="match status" value="1"/>
</dbReference>
<name>A0A8T3DD37_9TELE</name>
<evidence type="ECO:0000256" key="1">
    <source>
        <dbReference type="ARBA" id="ARBA00022614"/>
    </source>
</evidence>
<accession>A0A8T3DD37</accession>
<dbReference type="InterPro" id="IPR003591">
    <property type="entry name" value="Leu-rich_rpt_typical-subtyp"/>
</dbReference>
<dbReference type="Proteomes" id="UP000829720">
    <property type="component" value="Unassembled WGS sequence"/>
</dbReference>
<dbReference type="OrthoDB" id="1517790at2759"/>
<dbReference type="Gene3D" id="3.80.10.10">
    <property type="entry name" value="Ribonuclease Inhibitor"/>
    <property type="match status" value="8"/>
</dbReference>
<gene>
    <name evidence="4" type="ORF">AGOR_G00105480</name>
</gene>
<protein>
    <recommendedName>
        <fullName evidence="6">Leucine-rich repeat-containing protein 9</fullName>
    </recommendedName>
</protein>
<dbReference type="PANTHER" id="PTHR46652">
    <property type="entry name" value="LEUCINE-RICH REPEAT AND IQ DOMAIN-CONTAINING PROTEIN 1-RELATED"/>
    <property type="match status" value="1"/>
</dbReference>
<dbReference type="PANTHER" id="PTHR46652:SF3">
    <property type="entry name" value="LEUCINE-RICH REPEAT-CONTAINING PROTEIN 9"/>
    <property type="match status" value="1"/>
</dbReference>
<evidence type="ECO:0000313" key="4">
    <source>
        <dbReference type="EMBL" id="KAI1895359.1"/>
    </source>
</evidence>
<dbReference type="SMART" id="SM00369">
    <property type="entry name" value="LRR_TYP"/>
    <property type="match status" value="11"/>
</dbReference>
<dbReference type="InterPro" id="IPR032675">
    <property type="entry name" value="LRR_dom_sf"/>
</dbReference>
<comment type="caution">
    <text evidence="4">The sequence shown here is derived from an EMBL/GenBank/DDBJ whole genome shotgun (WGS) entry which is preliminary data.</text>
</comment>
<proteinExistence type="predicted"/>
<feature type="compositionally biased region" description="Polar residues" evidence="3">
    <location>
        <begin position="1504"/>
        <end position="1516"/>
    </location>
</feature>
<evidence type="ECO:0000256" key="3">
    <source>
        <dbReference type="SAM" id="MobiDB-lite"/>
    </source>
</evidence>
<feature type="region of interest" description="Disordered" evidence="3">
    <location>
        <begin position="1432"/>
        <end position="1459"/>
    </location>
</feature>
<dbReference type="InterPro" id="IPR050836">
    <property type="entry name" value="SDS22/Internalin_LRR"/>
</dbReference>
<dbReference type="PROSITE" id="PS51450">
    <property type="entry name" value="LRR"/>
    <property type="match status" value="14"/>
</dbReference>
<evidence type="ECO:0000256" key="2">
    <source>
        <dbReference type="ARBA" id="ARBA00022737"/>
    </source>
</evidence>
<dbReference type="SUPFAM" id="SSF52058">
    <property type="entry name" value="L domain-like"/>
    <property type="match status" value="2"/>
</dbReference>
<dbReference type="Pfam" id="PF14580">
    <property type="entry name" value="LRR_9"/>
    <property type="match status" value="2"/>
</dbReference>
<dbReference type="SMART" id="SM00365">
    <property type="entry name" value="LRR_SD22"/>
    <property type="match status" value="17"/>
</dbReference>
<sequence>MTQSEKQKHSGDEEIIKELCISNGVSYEKVSQDASNIRSLEMFFSGYPRMVGLSLFPKLCQLIVIGQSVTCIQGLESCPMLRELWVAECQLTMISGLQTCLQLQKLLIYDNKISKIENLEMLVNLQVLWINCNHITQIEGLDTLQNLRELNLADNAIEKIGHSLDLNSELQKLNLSGNKISSFKELTHLARLPNLTSLGLKDPQSIPNPVCLLCNYSTHVLYHMPGLQRLDTYDVSNKQIKDAAESTVMKKMMYYNMRVKSAQRQLDKTEVKLLEHKKKLLRLPEERIRALSYALKHLETELMEIQIAHRKSARTWEGNPPVLAEGTIEFSSTPTDNARDPSLEHKLIHKLNAVKERLKLWTRRLEEIEARYKQNLVLATERKELTVHFLLLELETVGNIRFEEGSPSDAWFASCYDLLLSRFCAWDFKEHGITGIKINRIIRIHNRALRLCFEDKLHALLASDESTVFSQNYKRWLEYLFYVYDPEHTSKNELLHIPEDGFKSVDVYKALGRERAVPMSNSLSVCEKLRMEYTLSKAKDSGKYVVDSLPFRHGQILVAKVFLGRSMSARDGVEIDPKNYSKIHSVYRNVRKEPERLCSAKHHSNCECSLRQSQWFLFDHELVLPEYLIDFDYVTQDRYQYVFPEYRPSHSAEDSAQFNKDISLDEETLAMEPVFKPRPKMLSLDEKTMLAVARANVLSQITVLNLHGNSLSKLKEISRLTALRRLTISFNELTHLEDISHMPNLEFVDASYNHIVTLEGLRGLGRLKHLDLRWNQLTRAREETSVLRKHTPALLRLNIQHNPWHKPWTVRTTVLGRLKTLTHLDDELVTEEEAIVAVRIAVDSRINQTTLLAHSRTDLARPRSLSLLSVAQLLTQLSPNPWNLCGELEPGWTFKITALNLDGQRLSRLTNLDKLVNLRWASFNDNDITKAEGLDNCQHLEELSLNNNYISRMDGVSKLHCLTRLSMNGNQLTGIVGSVLDRLSNLHFLSLENNDISSLQGINRARSLFEFYIGNNNISTTRDIYHLKSLTNLIILDLYGNPLVEKQENYRIYVVFHLPSLKALDGVAVETSECENAKDVYGGRLTLDMVTEKLGHSDYSEITELDLQSSSVRTVDLAPGDLFSSLQEVNLERNNLTSFSGLIYLPKIKVLYLNHNHIESILPRQRAQAHLTNRQILYHKVISSGYGQQTLSKGSRDTGPGDSLEPLMTNLEVLHLSHNGISNLANLQLSRLTNLKALFLQANDISQVEGLEGLVKLRELDLNRNRIKALGETSFSSQGILLELHLAENRLRELNHLQPLTELRRLFLGMNKLQDLSEIDKLEVLPSLVELSVVGNPVARRSQHRPSVALRLSRLQVLDGVAVTLEERTRAELNYAETQCLPMVQCALPTSAALEVNVPCMLPFMPRGVQLRSTAIGLPQLLGQDLQLPFSLEETPPNDPPKLKKQKQSNSNNVVTPQQCRNTPAELAFRQLRGGGVTLPTTCLLPNGHRVVIPYPHQQEQDSRCQNQSASKPPSM</sequence>
<keyword evidence="5" id="KW-1185">Reference proteome</keyword>
<evidence type="ECO:0000313" key="5">
    <source>
        <dbReference type="Proteomes" id="UP000829720"/>
    </source>
</evidence>
<reference evidence="4" key="1">
    <citation type="submission" date="2021-01" db="EMBL/GenBank/DDBJ databases">
        <authorList>
            <person name="Zahm M."/>
            <person name="Roques C."/>
            <person name="Cabau C."/>
            <person name="Klopp C."/>
            <person name="Donnadieu C."/>
            <person name="Jouanno E."/>
            <person name="Lampietro C."/>
            <person name="Louis A."/>
            <person name="Herpin A."/>
            <person name="Echchiki A."/>
            <person name="Berthelot C."/>
            <person name="Parey E."/>
            <person name="Roest-Crollius H."/>
            <person name="Braasch I."/>
            <person name="Postlethwait J."/>
            <person name="Bobe J."/>
            <person name="Montfort J."/>
            <person name="Bouchez O."/>
            <person name="Begum T."/>
            <person name="Mejri S."/>
            <person name="Adams A."/>
            <person name="Chen W.-J."/>
            <person name="Guiguen Y."/>
        </authorList>
    </citation>
    <scope>NUCLEOTIDE SEQUENCE</scope>
    <source>
        <tissue evidence="4">Blood</tissue>
    </source>
</reference>
<dbReference type="InterPro" id="IPR001611">
    <property type="entry name" value="Leu-rich_rpt"/>
</dbReference>
<feature type="region of interest" description="Disordered" evidence="3">
    <location>
        <begin position="1495"/>
        <end position="1516"/>
    </location>
</feature>